<keyword evidence="2" id="KW-1185">Reference proteome</keyword>
<evidence type="ECO:0008006" key="3">
    <source>
        <dbReference type="Google" id="ProtNLM"/>
    </source>
</evidence>
<proteinExistence type="predicted"/>
<dbReference type="Proteomes" id="UP001196413">
    <property type="component" value="Unassembled WGS sequence"/>
</dbReference>
<dbReference type="AlphaFoldDB" id="A0AAD5MA46"/>
<accession>A0AAD5MA46</accession>
<dbReference type="SUPFAM" id="SSF49854">
    <property type="entry name" value="Spermadhesin, CUB domain"/>
    <property type="match status" value="1"/>
</dbReference>
<sequence length="104" mass="11466">MGAARLSMQKPGFKHLMPLQAPVGSKIEVRFDNYSTDGGSDGCKYSGVEIKTGNDTRLTGYRICDYKWAGVSFNSTSNIVPVIAYARFSPKTAVLSYRISAEYR</sequence>
<organism evidence="1 2">
    <name type="scientific">Parelaphostrongylus tenuis</name>
    <name type="common">Meningeal worm</name>
    <dbReference type="NCBI Taxonomy" id="148309"/>
    <lineage>
        <taxon>Eukaryota</taxon>
        <taxon>Metazoa</taxon>
        <taxon>Ecdysozoa</taxon>
        <taxon>Nematoda</taxon>
        <taxon>Chromadorea</taxon>
        <taxon>Rhabditida</taxon>
        <taxon>Rhabditina</taxon>
        <taxon>Rhabditomorpha</taxon>
        <taxon>Strongyloidea</taxon>
        <taxon>Metastrongylidae</taxon>
        <taxon>Parelaphostrongylus</taxon>
    </lineage>
</organism>
<dbReference type="EMBL" id="JAHQIW010001650">
    <property type="protein sequence ID" value="KAJ1353243.1"/>
    <property type="molecule type" value="Genomic_DNA"/>
</dbReference>
<comment type="caution">
    <text evidence="1">The sequence shown here is derived from an EMBL/GenBank/DDBJ whole genome shotgun (WGS) entry which is preliminary data.</text>
</comment>
<protein>
    <recommendedName>
        <fullName evidence="3">CUB domain-containing protein</fullName>
    </recommendedName>
</protein>
<dbReference type="InterPro" id="IPR035914">
    <property type="entry name" value="Sperma_CUB_dom_sf"/>
</dbReference>
<evidence type="ECO:0000313" key="2">
    <source>
        <dbReference type="Proteomes" id="UP001196413"/>
    </source>
</evidence>
<gene>
    <name evidence="1" type="ORF">KIN20_009837</name>
</gene>
<name>A0AAD5MA46_PARTN</name>
<reference evidence="1" key="1">
    <citation type="submission" date="2021-06" db="EMBL/GenBank/DDBJ databases">
        <title>Parelaphostrongylus tenuis whole genome reference sequence.</title>
        <authorList>
            <person name="Garwood T.J."/>
            <person name="Larsen P.A."/>
            <person name="Fountain-Jones N.M."/>
            <person name="Garbe J.R."/>
            <person name="Macchietto M.G."/>
            <person name="Kania S.A."/>
            <person name="Gerhold R.W."/>
            <person name="Richards J.E."/>
            <person name="Wolf T.M."/>
        </authorList>
    </citation>
    <scope>NUCLEOTIDE SEQUENCE</scope>
    <source>
        <strain evidence="1">MNPRO001-30</strain>
        <tissue evidence="1">Meninges</tissue>
    </source>
</reference>
<evidence type="ECO:0000313" key="1">
    <source>
        <dbReference type="EMBL" id="KAJ1353243.1"/>
    </source>
</evidence>